<organism evidence="1 2">
    <name type="scientific">Xylaria bambusicola</name>
    <dbReference type="NCBI Taxonomy" id="326684"/>
    <lineage>
        <taxon>Eukaryota</taxon>
        <taxon>Fungi</taxon>
        <taxon>Dikarya</taxon>
        <taxon>Ascomycota</taxon>
        <taxon>Pezizomycotina</taxon>
        <taxon>Sordariomycetes</taxon>
        <taxon>Xylariomycetidae</taxon>
        <taxon>Xylariales</taxon>
        <taxon>Xylariaceae</taxon>
        <taxon>Xylaria</taxon>
    </lineage>
</organism>
<evidence type="ECO:0000313" key="2">
    <source>
        <dbReference type="Proteomes" id="UP001305414"/>
    </source>
</evidence>
<accession>A0AAN7UQZ7</accession>
<gene>
    <name evidence="1" type="ORF">RRF57_013062</name>
</gene>
<dbReference type="EMBL" id="JAWHQM010000111">
    <property type="protein sequence ID" value="KAK5637350.1"/>
    <property type="molecule type" value="Genomic_DNA"/>
</dbReference>
<evidence type="ECO:0000313" key="1">
    <source>
        <dbReference type="EMBL" id="KAK5637350.1"/>
    </source>
</evidence>
<dbReference type="AlphaFoldDB" id="A0AAN7UQZ7"/>
<name>A0AAN7UQZ7_9PEZI</name>
<sequence length="59" mass="6585">MAWYPAQCLFVRIPSSTSNVLNFYRKDLILAQMQKTAPTNFGVSGQVTKSQPIGHDLDV</sequence>
<proteinExistence type="predicted"/>
<keyword evidence="2" id="KW-1185">Reference proteome</keyword>
<comment type="caution">
    <text evidence="1">The sequence shown here is derived from an EMBL/GenBank/DDBJ whole genome shotgun (WGS) entry which is preliminary data.</text>
</comment>
<dbReference type="Proteomes" id="UP001305414">
    <property type="component" value="Unassembled WGS sequence"/>
</dbReference>
<protein>
    <submittedName>
        <fullName evidence="1">Uncharacterized protein</fullName>
    </submittedName>
</protein>
<reference evidence="1 2" key="1">
    <citation type="submission" date="2023-10" db="EMBL/GenBank/DDBJ databases">
        <title>Draft genome sequence of Xylaria bambusicola isolate GMP-LS, the root and basal stem rot pathogen of sugarcane in Indonesia.</title>
        <authorList>
            <person name="Selvaraj P."/>
            <person name="Muralishankar V."/>
            <person name="Muruganantham S."/>
            <person name="Sp S."/>
            <person name="Haryani S."/>
            <person name="Lau K.J.X."/>
            <person name="Naqvi N.I."/>
        </authorList>
    </citation>
    <scope>NUCLEOTIDE SEQUENCE [LARGE SCALE GENOMIC DNA]</scope>
    <source>
        <strain evidence="1">GMP-LS</strain>
    </source>
</reference>